<dbReference type="SUPFAM" id="SSF47203">
    <property type="entry name" value="Acyl-CoA dehydrogenase C-terminal domain-like"/>
    <property type="match status" value="1"/>
</dbReference>
<comment type="similarity">
    <text evidence="2 5">Belongs to the acyl-CoA dehydrogenase family.</text>
</comment>
<proteinExistence type="inferred from homology"/>
<dbReference type="Pfam" id="PF00441">
    <property type="entry name" value="Acyl-CoA_dh_1"/>
    <property type="match status" value="1"/>
</dbReference>
<evidence type="ECO:0000256" key="1">
    <source>
        <dbReference type="ARBA" id="ARBA00001974"/>
    </source>
</evidence>
<name>A0ABR6U6G8_9ACTN</name>
<dbReference type="InterPro" id="IPR046373">
    <property type="entry name" value="Acyl-CoA_Oxase/DH_mid-dom_sf"/>
</dbReference>
<dbReference type="Pfam" id="PF02770">
    <property type="entry name" value="Acyl-CoA_dh_M"/>
    <property type="match status" value="1"/>
</dbReference>
<evidence type="ECO:0000313" key="9">
    <source>
        <dbReference type="EMBL" id="MBC2960029.1"/>
    </source>
</evidence>
<dbReference type="InterPro" id="IPR036250">
    <property type="entry name" value="AcylCo_DH-like_C"/>
</dbReference>
<evidence type="ECO:0000256" key="4">
    <source>
        <dbReference type="ARBA" id="ARBA00022827"/>
    </source>
</evidence>
<evidence type="ECO:0000259" key="8">
    <source>
        <dbReference type="Pfam" id="PF02771"/>
    </source>
</evidence>
<evidence type="ECO:0000256" key="2">
    <source>
        <dbReference type="ARBA" id="ARBA00009347"/>
    </source>
</evidence>
<dbReference type="InterPro" id="IPR009075">
    <property type="entry name" value="AcylCo_DH/oxidase_C"/>
</dbReference>
<dbReference type="EMBL" id="JACMYC010000003">
    <property type="protein sequence ID" value="MBC2960029.1"/>
    <property type="molecule type" value="Genomic_DNA"/>
</dbReference>
<reference evidence="9 10" key="1">
    <citation type="submission" date="2020-08" db="EMBL/GenBank/DDBJ databases">
        <title>novel species in genus Nocardioides.</title>
        <authorList>
            <person name="Zhang G."/>
        </authorList>
    </citation>
    <scope>NUCLEOTIDE SEQUENCE [LARGE SCALE GENOMIC DNA]</scope>
    <source>
        <strain evidence="9 10">SC8A-24</strain>
    </source>
</reference>
<dbReference type="PANTHER" id="PTHR43884:SF12">
    <property type="entry name" value="ISOVALERYL-COA DEHYDROGENASE, MITOCHONDRIAL-RELATED"/>
    <property type="match status" value="1"/>
</dbReference>
<sequence length="383" mass="41673">MTDQYAEIRQLAAQVAREVYEPMAESLDVNRTPIPMEERRRLGDLGFLGIAHPEKYGGSGAPLEEALVVIEELGKVCRPAAFQVFEANTGPAQVITHLGSEEQRERWLPPVISGEKTMAVGISEPDAGSAATDMRTTAKQVGDKLVINGTKRWISNGGEADQYLLYCRLSDAPGAKGIGAVVVEKGTPGFSFGASERLMGFRGIPSADLYFDNVEVPVEDVVVPAGSFSKLFGIFSIERMGNTTMSLAIGQAALDKTLRYVEEREQFGKPLVEFQSIQVMLADMVLQVEAARLLRDRAAATATETGIPDPLAVSLAKCTANEMAKKVTDLAMQIHGGNGYTEEYGLERLHRDSHGWAIAGGTPTMQRIRIVSEVLGRKFDQRR</sequence>
<organism evidence="9 10">
    <name type="scientific">Nocardioides deserti</name>
    <dbReference type="NCBI Taxonomy" id="1588644"/>
    <lineage>
        <taxon>Bacteria</taxon>
        <taxon>Bacillati</taxon>
        <taxon>Actinomycetota</taxon>
        <taxon>Actinomycetes</taxon>
        <taxon>Propionibacteriales</taxon>
        <taxon>Nocardioidaceae</taxon>
        <taxon>Nocardioides</taxon>
    </lineage>
</organism>
<dbReference type="InterPro" id="IPR006091">
    <property type="entry name" value="Acyl-CoA_Oxase/DH_mid-dom"/>
</dbReference>
<dbReference type="Gene3D" id="2.40.110.10">
    <property type="entry name" value="Butyryl-CoA Dehydrogenase, subunit A, domain 2"/>
    <property type="match status" value="1"/>
</dbReference>
<evidence type="ECO:0000313" key="10">
    <source>
        <dbReference type="Proteomes" id="UP000604001"/>
    </source>
</evidence>
<dbReference type="SUPFAM" id="SSF56645">
    <property type="entry name" value="Acyl-CoA dehydrogenase NM domain-like"/>
    <property type="match status" value="1"/>
</dbReference>
<protein>
    <submittedName>
        <fullName evidence="9">Acyl-CoA dehydrogenase family protein</fullName>
    </submittedName>
</protein>
<dbReference type="PIRSF" id="PIRSF016578">
    <property type="entry name" value="HsaA"/>
    <property type="match status" value="1"/>
</dbReference>
<dbReference type="InterPro" id="IPR037069">
    <property type="entry name" value="AcylCoA_DH/ox_N_sf"/>
</dbReference>
<evidence type="ECO:0000259" key="6">
    <source>
        <dbReference type="Pfam" id="PF00441"/>
    </source>
</evidence>
<dbReference type="RefSeq" id="WP_186345282.1">
    <property type="nucleotide sequence ID" value="NZ_BMMR01000003.1"/>
</dbReference>
<dbReference type="Proteomes" id="UP000604001">
    <property type="component" value="Unassembled WGS sequence"/>
</dbReference>
<dbReference type="Gene3D" id="1.20.140.10">
    <property type="entry name" value="Butyryl-CoA Dehydrogenase, subunit A, domain 3"/>
    <property type="match status" value="1"/>
</dbReference>
<keyword evidence="3 5" id="KW-0285">Flavoprotein</keyword>
<accession>A0ABR6U6G8</accession>
<dbReference type="Pfam" id="PF02771">
    <property type="entry name" value="Acyl-CoA_dh_N"/>
    <property type="match status" value="1"/>
</dbReference>
<evidence type="ECO:0000256" key="5">
    <source>
        <dbReference type="RuleBase" id="RU362125"/>
    </source>
</evidence>
<dbReference type="PROSITE" id="PS00073">
    <property type="entry name" value="ACYL_COA_DH_2"/>
    <property type="match status" value="1"/>
</dbReference>
<gene>
    <name evidence="9" type="ORF">H7344_06945</name>
</gene>
<dbReference type="Gene3D" id="1.10.540.10">
    <property type="entry name" value="Acyl-CoA dehydrogenase/oxidase, N-terminal domain"/>
    <property type="match status" value="1"/>
</dbReference>
<feature type="domain" description="Acyl-CoA dehydrogenase/oxidase C-terminal" evidence="6">
    <location>
        <begin position="235"/>
        <end position="373"/>
    </location>
</feature>
<feature type="domain" description="Acyl-CoA dehydrogenase/oxidase N-terminal" evidence="8">
    <location>
        <begin position="2"/>
        <end position="115"/>
    </location>
</feature>
<keyword evidence="4 5" id="KW-0274">FAD</keyword>
<evidence type="ECO:0000259" key="7">
    <source>
        <dbReference type="Pfam" id="PF02770"/>
    </source>
</evidence>
<feature type="domain" description="Acyl-CoA oxidase/dehydrogenase middle" evidence="7">
    <location>
        <begin position="119"/>
        <end position="214"/>
    </location>
</feature>
<dbReference type="PANTHER" id="PTHR43884">
    <property type="entry name" value="ACYL-COA DEHYDROGENASE"/>
    <property type="match status" value="1"/>
</dbReference>
<keyword evidence="10" id="KW-1185">Reference proteome</keyword>
<dbReference type="InterPro" id="IPR013786">
    <property type="entry name" value="AcylCoA_DH/ox_N"/>
</dbReference>
<comment type="cofactor">
    <cofactor evidence="1 5">
        <name>FAD</name>
        <dbReference type="ChEBI" id="CHEBI:57692"/>
    </cofactor>
</comment>
<keyword evidence="5" id="KW-0560">Oxidoreductase</keyword>
<evidence type="ECO:0000256" key="3">
    <source>
        <dbReference type="ARBA" id="ARBA00022630"/>
    </source>
</evidence>
<dbReference type="InterPro" id="IPR006089">
    <property type="entry name" value="Acyl-CoA_DH_CS"/>
</dbReference>
<comment type="caution">
    <text evidence="9">The sequence shown here is derived from an EMBL/GenBank/DDBJ whole genome shotgun (WGS) entry which is preliminary data.</text>
</comment>
<dbReference type="InterPro" id="IPR009100">
    <property type="entry name" value="AcylCoA_DH/oxidase_NM_dom_sf"/>
</dbReference>